<evidence type="ECO:0000313" key="1">
    <source>
        <dbReference type="EMBL" id="XHV10325.1"/>
    </source>
</evidence>
<sequence length="47" mass="5002">MPEAAVAADLPHQALIIAAQRIITTSPPTIGQTISDMQNVKVGWSMK</sequence>
<gene>
    <name evidence="1" type="ORF">S2L_201</name>
</gene>
<proteinExistence type="predicted"/>
<organism evidence="1">
    <name type="scientific">Caulobacter phage S2L</name>
    <dbReference type="NCBI Taxonomy" id="3348356"/>
    <lineage>
        <taxon>Viruses</taxon>
    </lineage>
</organism>
<reference evidence="1" key="1">
    <citation type="submission" date="2024-10" db="EMBL/GenBank/DDBJ databases">
        <title>Genetic diversity among independent isolates of the Dolichocephalovirinae subfamily.</title>
        <authorList>
            <person name="Ely B."/>
            <person name="Thomas Q."/>
            <person name="Mohammadi T."/>
        </authorList>
    </citation>
    <scope>NUCLEOTIDE SEQUENCE</scope>
</reference>
<accession>A0AB74UJW8</accession>
<name>A0AB74UJW8_9VIRU</name>
<dbReference type="EMBL" id="PQ287319">
    <property type="protein sequence ID" value="XHV10325.1"/>
    <property type="molecule type" value="Genomic_DNA"/>
</dbReference>
<protein>
    <submittedName>
        <fullName evidence="1">Uncharacterized protein</fullName>
    </submittedName>
</protein>